<name>A0A1G9XIU4_9BACT</name>
<keyword evidence="8" id="KW-1003">Cell membrane</keyword>
<dbReference type="GO" id="GO:0005886">
    <property type="term" value="C:plasma membrane"/>
    <property type="evidence" value="ECO:0007669"/>
    <property type="project" value="UniProtKB-SubCell"/>
</dbReference>
<evidence type="ECO:0000259" key="9">
    <source>
        <dbReference type="Pfam" id="PF04413"/>
    </source>
</evidence>
<proteinExistence type="inferred from homology"/>
<dbReference type="InterPro" id="IPR007507">
    <property type="entry name" value="Glycos_transf_N"/>
</dbReference>
<dbReference type="PANTHER" id="PTHR42755:SF1">
    <property type="entry name" value="3-DEOXY-D-MANNO-OCTULOSONIC ACID TRANSFERASE, MITOCHONDRIAL-RELATED"/>
    <property type="match status" value="1"/>
</dbReference>
<evidence type="ECO:0000256" key="7">
    <source>
        <dbReference type="PIRSR" id="PIRSR639901-1"/>
    </source>
</evidence>
<evidence type="ECO:0000313" key="11">
    <source>
        <dbReference type="Proteomes" id="UP000198901"/>
    </source>
</evidence>
<feature type="active site" description="Proton acceptor" evidence="7">
    <location>
        <position position="45"/>
    </location>
</feature>
<keyword evidence="4 8" id="KW-0808">Transferase</keyword>
<dbReference type="GO" id="GO:0043842">
    <property type="term" value="F:Kdo transferase activity"/>
    <property type="evidence" value="ECO:0007669"/>
    <property type="project" value="UniProtKB-EC"/>
</dbReference>
<evidence type="ECO:0000256" key="4">
    <source>
        <dbReference type="ARBA" id="ARBA00022679"/>
    </source>
</evidence>
<dbReference type="Gene3D" id="3.40.50.2000">
    <property type="entry name" value="Glycogen Phosphorylase B"/>
    <property type="match status" value="1"/>
</dbReference>
<dbReference type="Proteomes" id="UP000198901">
    <property type="component" value="Unassembled WGS sequence"/>
</dbReference>
<comment type="similarity">
    <text evidence="8">Belongs to the glycosyltransferase group 1 family.</text>
</comment>
<dbReference type="PANTHER" id="PTHR42755">
    <property type="entry name" value="3-DEOXY-MANNO-OCTULOSONATE CYTIDYLYLTRANSFERASE"/>
    <property type="match status" value="1"/>
</dbReference>
<comment type="catalytic activity">
    <reaction evidence="6 8">
        <text>lipid IVA (E. coli) + CMP-3-deoxy-beta-D-manno-octulosonate = alpha-Kdo-(2-&gt;6)-lipid IVA (E. coli) + CMP + H(+)</text>
        <dbReference type="Rhea" id="RHEA:28066"/>
        <dbReference type="ChEBI" id="CHEBI:15378"/>
        <dbReference type="ChEBI" id="CHEBI:58603"/>
        <dbReference type="ChEBI" id="CHEBI:60364"/>
        <dbReference type="ChEBI" id="CHEBI:60377"/>
        <dbReference type="ChEBI" id="CHEBI:85987"/>
        <dbReference type="EC" id="2.4.99.12"/>
    </reaction>
</comment>
<dbReference type="UniPathway" id="UPA00958"/>
<evidence type="ECO:0000256" key="1">
    <source>
        <dbReference type="ARBA" id="ARBA00004713"/>
    </source>
</evidence>
<comment type="pathway">
    <text evidence="1 8">Bacterial outer membrane biogenesis; LPS core biosynthesis.</text>
</comment>
<dbReference type="InterPro" id="IPR038107">
    <property type="entry name" value="Glycos_transf_N_sf"/>
</dbReference>
<feature type="domain" description="3-deoxy-D-manno-octulosonic-acid transferase N-terminal" evidence="9">
    <location>
        <begin position="31"/>
        <end position="191"/>
    </location>
</feature>
<dbReference type="OrthoDB" id="9789797at2"/>
<comment type="subcellular location">
    <subcellularLocation>
        <location evidence="8">Cell membrane</location>
    </subcellularLocation>
</comment>
<sequence length="404" mass="46537">MIPGFYLASLFHAKARKWVEGRKSLPSLPPAAGKTAWFHCASVGEFEQARPVLEAFREKYPGWRIVLTFFSPSGYELRKQYDQADYVLYMPADTPAKARQFLDAIRPDLVFWVKYEFWYHHLAELRRRGIPAILFSAIFRPDQIFFKSNGGFYREILECFTHLFVQNRQSQELLKTIGFENVTTLGDTRFDRVLEIAEQARTIEIAERFAAGRRVLIGGSLWPEDWEVLREADLPGQGIRLILAPHEINPAQIRKWMTETPYRAVRYSETTPETVADADILWIDNVGMLASLYRYGQYAFIGGGYKDGLHNILEAAVWGMPVFFGNKKYRKFQEALDLLEAGSAHAVADARAFRQIFDELSAPGDRLAREAQISRDYVREQRGATAAILAWTETHLMNKHWQKD</sequence>
<evidence type="ECO:0000256" key="6">
    <source>
        <dbReference type="ARBA" id="ARBA00049183"/>
    </source>
</evidence>
<keyword evidence="11" id="KW-1185">Reference proteome</keyword>
<organism evidence="10 11">
    <name type="scientific">Siphonobacter aquaeclarae</name>
    <dbReference type="NCBI Taxonomy" id="563176"/>
    <lineage>
        <taxon>Bacteria</taxon>
        <taxon>Pseudomonadati</taxon>
        <taxon>Bacteroidota</taxon>
        <taxon>Cytophagia</taxon>
        <taxon>Cytophagales</taxon>
        <taxon>Cytophagaceae</taxon>
        <taxon>Siphonobacter</taxon>
    </lineage>
</organism>
<reference evidence="10 11" key="1">
    <citation type="submission" date="2016-10" db="EMBL/GenBank/DDBJ databases">
        <authorList>
            <person name="de Groot N.N."/>
        </authorList>
    </citation>
    <scope>NUCLEOTIDE SEQUENCE [LARGE SCALE GENOMIC DNA]</scope>
    <source>
        <strain evidence="10 11">DSM 21668</strain>
    </source>
</reference>
<accession>A0A1G9XIU4</accession>
<dbReference type="STRING" id="563176.SAMN04488090_4626"/>
<keyword evidence="8" id="KW-0448">Lipopolysaccharide biosynthesis</keyword>
<dbReference type="EC" id="2.4.99.12" evidence="2 8"/>
<evidence type="ECO:0000256" key="2">
    <source>
        <dbReference type="ARBA" id="ARBA00012621"/>
    </source>
</evidence>
<evidence type="ECO:0000256" key="5">
    <source>
        <dbReference type="ARBA" id="ARBA00031445"/>
    </source>
</evidence>
<evidence type="ECO:0000256" key="3">
    <source>
        <dbReference type="ARBA" id="ARBA00019077"/>
    </source>
</evidence>
<evidence type="ECO:0000256" key="8">
    <source>
        <dbReference type="RuleBase" id="RU365103"/>
    </source>
</evidence>
<dbReference type="InterPro" id="IPR039901">
    <property type="entry name" value="Kdotransferase"/>
</dbReference>
<dbReference type="GO" id="GO:0009245">
    <property type="term" value="P:lipid A biosynthetic process"/>
    <property type="evidence" value="ECO:0007669"/>
    <property type="project" value="TreeGrafter"/>
</dbReference>
<dbReference type="AlphaFoldDB" id="A0A1G9XIU4"/>
<dbReference type="SUPFAM" id="SSF53756">
    <property type="entry name" value="UDP-Glycosyltransferase/glycogen phosphorylase"/>
    <property type="match status" value="1"/>
</dbReference>
<protein>
    <recommendedName>
        <fullName evidence="3 8">3-deoxy-D-manno-octulosonic acid transferase</fullName>
        <shortName evidence="8">Kdo transferase</shortName>
        <ecNumber evidence="2 8">2.4.99.12</ecNumber>
    </recommendedName>
    <alternativeName>
        <fullName evidence="5 8">Lipid IV(A) 3-deoxy-D-manno-octulosonic acid transferase</fullName>
    </alternativeName>
</protein>
<dbReference type="GO" id="GO:0009244">
    <property type="term" value="P:lipopolysaccharide core region biosynthetic process"/>
    <property type="evidence" value="ECO:0007669"/>
    <property type="project" value="UniProtKB-UniRule"/>
</dbReference>
<dbReference type="EMBL" id="FNGS01000011">
    <property type="protein sequence ID" value="SDM96356.1"/>
    <property type="molecule type" value="Genomic_DNA"/>
</dbReference>
<evidence type="ECO:0000313" key="10">
    <source>
        <dbReference type="EMBL" id="SDM96356.1"/>
    </source>
</evidence>
<dbReference type="Pfam" id="PF04413">
    <property type="entry name" value="Glycos_transf_N"/>
    <property type="match status" value="1"/>
</dbReference>
<comment type="function">
    <text evidence="8">Involved in lipopolysaccharide (LPS) biosynthesis. Catalyzes the transfer of 3-deoxy-D-manno-octulosonate (Kdo) residue(s) from CMP-Kdo to lipid IV(A), the tetraacyldisaccharide-1,4'-bisphosphate precursor of lipid A.</text>
</comment>
<dbReference type="Gene3D" id="3.40.50.11720">
    <property type="entry name" value="3-Deoxy-D-manno-octulosonic-acid transferase, N-terminal domain"/>
    <property type="match status" value="1"/>
</dbReference>
<keyword evidence="8" id="KW-0472">Membrane</keyword>
<gene>
    <name evidence="10" type="ORF">SAMN04488090_4626</name>
</gene>